<dbReference type="OrthoDB" id="10678121at2759"/>
<keyword evidence="2" id="KW-1185">Reference proteome</keyword>
<proteinExistence type="predicted"/>
<accession>A0A6J1T1D6</accession>
<evidence type="ECO:0000313" key="4">
    <source>
        <dbReference type="RefSeq" id="XP_052129390.1"/>
    </source>
</evidence>
<reference evidence="3 4" key="1">
    <citation type="submission" date="2025-04" db="UniProtKB">
        <authorList>
            <consortium name="RefSeq"/>
        </authorList>
    </citation>
    <scope>IDENTIFICATION</scope>
    <source>
        <tissue evidence="3 4">Whole organism</tissue>
    </source>
</reference>
<evidence type="ECO:0000313" key="2">
    <source>
        <dbReference type="Proteomes" id="UP000504606"/>
    </source>
</evidence>
<name>A0A6J1T1D6_FRAOC</name>
<dbReference type="RefSeq" id="XP_026287354.2">
    <property type="nucleotide sequence ID" value="XM_026431569.2"/>
</dbReference>
<evidence type="ECO:0000313" key="3">
    <source>
        <dbReference type="RefSeq" id="XP_026287354.2"/>
    </source>
</evidence>
<protein>
    <submittedName>
        <fullName evidence="3 4">Uncharacterized protein LOC113212753</fullName>
    </submittedName>
</protein>
<evidence type="ECO:0000256" key="1">
    <source>
        <dbReference type="SAM" id="MobiDB-lite"/>
    </source>
</evidence>
<gene>
    <name evidence="3 4" type="primary">LOC113212753</name>
</gene>
<dbReference type="KEGG" id="foc:113212753"/>
<organism evidence="2 3">
    <name type="scientific">Frankliniella occidentalis</name>
    <name type="common">Western flower thrips</name>
    <name type="synonym">Euthrips occidentalis</name>
    <dbReference type="NCBI Taxonomy" id="133901"/>
    <lineage>
        <taxon>Eukaryota</taxon>
        <taxon>Metazoa</taxon>
        <taxon>Ecdysozoa</taxon>
        <taxon>Arthropoda</taxon>
        <taxon>Hexapoda</taxon>
        <taxon>Insecta</taxon>
        <taxon>Pterygota</taxon>
        <taxon>Neoptera</taxon>
        <taxon>Paraneoptera</taxon>
        <taxon>Thysanoptera</taxon>
        <taxon>Terebrantia</taxon>
        <taxon>Thripoidea</taxon>
        <taxon>Thripidae</taxon>
        <taxon>Frankliniella</taxon>
    </lineage>
</organism>
<feature type="compositionally biased region" description="Polar residues" evidence="1">
    <location>
        <begin position="123"/>
        <end position="139"/>
    </location>
</feature>
<dbReference type="RefSeq" id="XP_052129390.1">
    <property type="nucleotide sequence ID" value="XM_052273430.1"/>
</dbReference>
<dbReference type="Proteomes" id="UP000504606">
    <property type="component" value="Unplaced"/>
</dbReference>
<dbReference type="GeneID" id="113212753"/>
<sequence length="913" mass="102292">MDSVDLHYKPTYSTPRHALVPKKCKFCHNDMEIKQINSTEAFRMCFKCAIPLQQLDLDDIEFFHRSYRDMLKSPLEWKTNINNEDDDLAKLPLWIEQMDLKVSKLEDGSDDETSENCADFTHQKSGSQKELNPSNQDSSYDWESEALNELDAALEKAQNEKLQPHNLPFSFDDFFLPDQINEKHLRPSGVAGLGSSEDNQELRLDEYTGEISQDTANKNESKLCQSQLIRGHENVHSVEQLKLDVDLTDQIQQNNTNEDGKDKIIESIAFTPYETTSKMELKLNKEKLDQENGYFVTPSVAELDPESEIPPAIIGCLNEKSQEEIVKKSKNLSKTSEMEAYEENARELHTSEPCNFEQLSEMRGDPLNTSENLNDTHVIKNKASENCMEFEHNMEPFKQSICESSDVEAAADGESDEESCAAVQEASLMSSPLAKHLLKNALSPISKNPSIIGDKNDTGKESVSQSLHHQNIERFENPISESLSSASQVENEISHSTVVLTNKCGSSLPLSLWSSLSQCLTGNTLVYEHICDCDQEQIQLSPANNDDQCIDLALPDLSLTSLIEEDIRKSNRDSHSLDKVLFLPVPSSGKNKCFVQKTARKLDFHETPTEVTSEDHQAVPILVATVPADSDITLDMLQSIREENIPFLFENSTLNVEASCLQNIASSENKQTFCSSSSSADSSTERAFVTSVTETMLDTKEFVPQNNVIPSATPCESQLCSATGPVGMTQNVEDFNRKTNFIPDFEESVLNSDDCVFNDNAVQETYDVPLQDLKEIDLTTPEAVIVSNEYCDVESYVSNSHCETSTYSQFSEGIDQTCSSSITVKQVRNPGANDKSFGMMIDRPLQLHGITIEEDDDELKCFSGSKFKPIGNRKPSLKEGKIESEPRVLNLLNSVRREIKMSEQPKIEKKVDV</sequence>
<feature type="region of interest" description="Disordered" evidence="1">
    <location>
        <begin position="105"/>
        <end position="142"/>
    </location>
</feature>
<dbReference type="AlphaFoldDB" id="A0A6J1T1D6"/>